<protein>
    <submittedName>
        <fullName evidence="2">Uncharacterized protein</fullName>
    </submittedName>
</protein>
<keyword evidence="1" id="KW-0732">Signal</keyword>
<name>A9NY46_PICSI</name>
<sequence>MGRNTVMALLLCLSFLVLSLLGLPMTTEARMRVAFSSSSDIDDDHYFPPPTDVGLVQPADYAGNMCRPRLEVAASATGGPTVARNLPTGEAERVLKQVERNFTALTRTVPMAETEDLPPSMQPHVVGAPRAWVQLFRHLSHDVDYYNRAIRP</sequence>
<dbReference type="AlphaFoldDB" id="A9NY46"/>
<dbReference type="EMBL" id="EF086283">
    <property type="protein sequence ID" value="ABK25557.1"/>
    <property type="molecule type" value="mRNA"/>
</dbReference>
<feature type="chain" id="PRO_5002741976" evidence="1">
    <location>
        <begin position="23"/>
        <end position="152"/>
    </location>
</feature>
<organism evidence="2">
    <name type="scientific">Picea sitchensis</name>
    <name type="common">Sitka spruce</name>
    <name type="synonym">Pinus sitchensis</name>
    <dbReference type="NCBI Taxonomy" id="3332"/>
    <lineage>
        <taxon>Eukaryota</taxon>
        <taxon>Viridiplantae</taxon>
        <taxon>Streptophyta</taxon>
        <taxon>Embryophyta</taxon>
        <taxon>Tracheophyta</taxon>
        <taxon>Spermatophyta</taxon>
        <taxon>Pinopsida</taxon>
        <taxon>Pinidae</taxon>
        <taxon>Conifers I</taxon>
        <taxon>Pinales</taxon>
        <taxon>Pinaceae</taxon>
        <taxon>Picea</taxon>
    </lineage>
</organism>
<proteinExistence type="evidence at transcript level"/>
<reference evidence="2" key="1">
    <citation type="journal article" date="2008" name="BMC Genomics">
        <title>A conifer genomics resource of 200,000 spruce (Picea spp.) ESTs and 6,464 high-quality, sequence-finished full-length cDNAs for Sitka spruce (Picea sitchensis).</title>
        <authorList>
            <person name="Ralph S.G."/>
            <person name="Chun H.J."/>
            <person name="Kolosova N."/>
            <person name="Cooper D."/>
            <person name="Oddy C."/>
            <person name="Ritland C.E."/>
            <person name="Kirkpatrick R."/>
            <person name="Moore R."/>
            <person name="Barber S."/>
            <person name="Holt R.A."/>
            <person name="Jones S.J."/>
            <person name="Marra M.A."/>
            <person name="Douglas C.J."/>
            <person name="Ritland K."/>
            <person name="Bohlmann J."/>
        </authorList>
    </citation>
    <scope>NUCLEOTIDE SEQUENCE</scope>
    <source>
        <tissue evidence="2">Green portion of the leader tissue</tissue>
    </source>
</reference>
<evidence type="ECO:0000313" key="2">
    <source>
        <dbReference type="EMBL" id="ABK25557.1"/>
    </source>
</evidence>
<evidence type="ECO:0000256" key="1">
    <source>
        <dbReference type="SAM" id="SignalP"/>
    </source>
</evidence>
<feature type="signal peptide" evidence="1">
    <location>
        <begin position="1"/>
        <end position="22"/>
    </location>
</feature>
<accession>A9NY46</accession>